<feature type="transmembrane region" description="Helical" evidence="2">
    <location>
        <begin position="72"/>
        <end position="94"/>
    </location>
</feature>
<dbReference type="AlphaFoldDB" id="A0A199NUJ9"/>
<proteinExistence type="predicted"/>
<feature type="transmembrane region" description="Helical" evidence="2">
    <location>
        <begin position="7"/>
        <end position="27"/>
    </location>
</feature>
<protein>
    <submittedName>
        <fullName evidence="4">DUF3180 domain-containing protein</fullName>
    </submittedName>
</protein>
<evidence type="ECO:0000313" key="5">
    <source>
        <dbReference type="EMBL" id="QQC60277.1"/>
    </source>
</evidence>
<keyword evidence="6" id="KW-1185">Reference proteome</keyword>
<gene>
    <name evidence="3" type="ORF">AN277_0202435</name>
    <name evidence="4" type="ORF">I6G21_05555</name>
    <name evidence="5" type="ORF">I6H58_04995</name>
</gene>
<evidence type="ECO:0000256" key="1">
    <source>
        <dbReference type="SAM" id="MobiDB-lite"/>
    </source>
</evidence>
<accession>A0A199NUJ9</accession>
<evidence type="ECO:0000313" key="3">
    <source>
        <dbReference type="EMBL" id="OAX52495.1"/>
    </source>
</evidence>
<dbReference type="Proteomes" id="UP000595221">
    <property type="component" value="Chromosome"/>
</dbReference>
<feature type="transmembrane region" description="Helical" evidence="2">
    <location>
        <begin position="33"/>
        <end position="52"/>
    </location>
</feature>
<dbReference type="RefSeq" id="WP_064724965.1">
    <property type="nucleotide sequence ID" value="NZ_CP065738.1"/>
</dbReference>
<feature type="compositionally biased region" description="Basic and acidic residues" evidence="1">
    <location>
        <begin position="140"/>
        <end position="174"/>
    </location>
</feature>
<dbReference type="STRING" id="37923.BK826_05885"/>
<dbReference type="Pfam" id="PF11377">
    <property type="entry name" value="DUF3180"/>
    <property type="match status" value="1"/>
</dbReference>
<evidence type="ECO:0000313" key="8">
    <source>
        <dbReference type="Proteomes" id="UP000595221"/>
    </source>
</evidence>
<dbReference type="KEGG" id="rkr:I6G21_05555"/>
<evidence type="ECO:0000313" key="4">
    <source>
        <dbReference type="EMBL" id="QPT52819.1"/>
    </source>
</evidence>
<reference evidence="3" key="1">
    <citation type="submission" date="2016-04" db="EMBL/GenBank/DDBJ databases">
        <authorList>
            <person name="Evans L.H."/>
            <person name="Alamgir A."/>
            <person name="Owens N."/>
            <person name="Weber N.D."/>
            <person name="Virtaneva K."/>
            <person name="Barbian K."/>
            <person name="Babar A."/>
            <person name="Rosenke K."/>
        </authorList>
    </citation>
    <scope>NUCLEOTIDE SEQUENCE [LARGE SCALE GENOMIC DNA]</scope>
    <source>
        <strain evidence="3">RUTW2-3</strain>
    </source>
</reference>
<reference evidence="6" key="2">
    <citation type="submission" date="2016-04" db="EMBL/GenBank/DDBJ databases">
        <authorList>
            <person name="Waterworth S."/>
            <person name="Matcher G."/>
        </authorList>
    </citation>
    <scope>NUCLEOTIDE SEQUENCE [LARGE SCALE GENOMIC DNA]</scope>
    <source>
        <strain evidence="6">RuSp02-3</strain>
    </source>
</reference>
<dbReference type="EMBL" id="CP066078">
    <property type="protein sequence ID" value="QQC60277.1"/>
    <property type="molecule type" value="Genomic_DNA"/>
</dbReference>
<organism evidence="3 6">
    <name type="scientific">Rothia kristinae</name>
    <dbReference type="NCBI Taxonomy" id="37923"/>
    <lineage>
        <taxon>Bacteria</taxon>
        <taxon>Bacillati</taxon>
        <taxon>Actinomycetota</taxon>
        <taxon>Actinomycetes</taxon>
        <taxon>Micrococcales</taxon>
        <taxon>Micrococcaceae</taxon>
        <taxon>Rothia</taxon>
    </lineage>
</organism>
<evidence type="ECO:0000313" key="6">
    <source>
        <dbReference type="Proteomes" id="UP000053171"/>
    </source>
</evidence>
<dbReference type="EMBL" id="CP065738">
    <property type="protein sequence ID" value="QPT52819.1"/>
    <property type="molecule type" value="Genomic_DNA"/>
</dbReference>
<reference evidence="7 8" key="4">
    <citation type="submission" date="2020-12" db="EMBL/GenBank/DDBJ databases">
        <title>FDA dAtabase for Regulatory Grade micrObial Sequences (FDA-ARGOS): Supporting development and validation of Infectious Disease Dx tests.</title>
        <authorList>
            <person name="Sproer C."/>
            <person name="Gronow S."/>
            <person name="Severitt S."/>
            <person name="Schroder I."/>
            <person name="Tallon L."/>
            <person name="Sadzewicz L."/>
            <person name="Zhao X."/>
            <person name="Boylan J."/>
            <person name="Ott S."/>
            <person name="Bowen H."/>
            <person name="Vavikolanu K."/>
            <person name="Mehta A."/>
            <person name="Aluvathingal J."/>
            <person name="Nadendla S."/>
            <person name="Lowell S."/>
            <person name="Myers T."/>
            <person name="Yan Y."/>
            <person name="Sichtig H."/>
        </authorList>
    </citation>
    <scope>NUCLEOTIDE SEQUENCE [LARGE SCALE GENOMIC DNA]</scope>
    <source>
        <strain evidence="5 8">FDAARGOS_1001</strain>
        <strain evidence="4 7">FDAARGOS_864</strain>
    </source>
</reference>
<evidence type="ECO:0000313" key="7">
    <source>
        <dbReference type="Proteomes" id="UP000594975"/>
    </source>
</evidence>
<dbReference type="EMBL" id="LJBJ02000003">
    <property type="protein sequence ID" value="OAX52495.1"/>
    <property type="molecule type" value="Genomic_DNA"/>
</dbReference>
<keyword evidence="2" id="KW-0812">Transmembrane</keyword>
<dbReference type="InterPro" id="IPR021517">
    <property type="entry name" value="DUF3180"/>
</dbReference>
<sequence>MRPLRPRWLALIWTAGLVGALLLSLLVPGGLLVLPWITLAALIVLAIAVLVLARRVRAHVRDPRGRPVEPLLAARTAVLAQTCAVFGALAAGWAAGLLIRELSLLRWRSATEDLPLIIADLVVGALVCAAGCVAEAWCKRPPDDTDEGTQHADPRRAQRRDIPEGEGGYARDRQSPGPTRQ</sequence>
<name>A0A199NUJ9_9MICC</name>
<feature type="region of interest" description="Disordered" evidence="1">
    <location>
        <begin position="140"/>
        <end position="181"/>
    </location>
</feature>
<feature type="transmembrane region" description="Helical" evidence="2">
    <location>
        <begin position="114"/>
        <end position="134"/>
    </location>
</feature>
<keyword evidence="2" id="KW-1133">Transmembrane helix</keyword>
<dbReference type="Proteomes" id="UP000053171">
    <property type="component" value="Unassembled WGS sequence"/>
</dbReference>
<reference evidence="3 6" key="3">
    <citation type="submission" date="2016-06" db="EMBL/GenBank/DDBJ databases">
        <title>Identification of putative biosynthetic pathways for the production of bioactive secondary metabolites by the marine actinomycete Kocuria kristinae RUTW2-3.</title>
        <authorList>
            <person name="Waterworth S.C."/>
            <person name="Walmsley T.A."/>
            <person name="Matongo T."/>
            <person name="Davies-Coleman M.T."/>
            <person name="Dorrington R.A."/>
        </authorList>
    </citation>
    <scope>NUCLEOTIDE SEQUENCE [LARGE SCALE GENOMIC DNA]</scope>
    <source>
        <strain evidence="6">RuSp02-3</strain>
        <strain evidence="3">RUTW2-3</strain>
    </source>
</reference>
<evidence type="ECO:0000256" key="2">
    <source>
        <dbReference type="SAM" id="Phobius"/>
    </source>
</evidence>
<keyword evidence="2" id="KW-0472">Membrane</keyword>
<dbReference type="GeneID" id="61262839"/>
<dbReference type="Proteomes" id="UP000594975">
    <property type="component" value="Chromosome"/>
</dbReference>